<proteinExistence type="predicted"/>
<reference evidence="1" key="1">
    <citation type="submission" date="2021-05" db="EMBL/GenBank/DDBJ databases">
        <authorList>
            <person name="Scholz U."/>
            <person name="Mascher M."/>
            <person name="Fiebig A."/>
        </authorList>
    </citation>
    <scope>NUCLEOTIDE SEQUENCE [LARGE SCALE GENOMIC DNA]</scope>
</reference>
<evidence type="ECO:0000313" key="1">
    <source>
        <dbReference type="EnsemblPlants" id="AVESA.00010b.r2.1AG0007160.1.CDS"/>
    </source>
</evidence>
<evidence type="ECO:0000313" key="2">
    <source>
        <dbReference type="Proteomes" id="UP001732700"/>
    </source>
</evidence>
<reference evidence="1" key="2">
    <citation type="submission" date="2025-09" db="UniProtKB">
        <authorList>
            <consortium name="EnsemblPlants"/>
        </authorList>
    </citation>
    <scope>IDENTIFICATION</scope>
</reference>
<dbReference type="EnsemblPlants" id="AVESA.00010b.r2.1AG0007160.1">
    <property type="protein sequence ID" value="AVESA.00010b.r2.1AG0007160.1.CDS"/>
    <property type="gene ID" value="AVESA.00010b.r2.1AG0007160"/>
</dbReference>
<sequence>MKAAGSGKGCERCREWQEHYYWEHMDVDKIRFFKLVTGDFQQRIRIPDKFVSNFLRQMDIAEGLDLKAPSGKTWRVGVSKVADELFFGSGWGDFAQANELQENDLLLFTCSGRSSFEVLIFDASGCEKLSPFFSGRMCKHFDDMVMGQQVELYSPYVDDDSDDDDTSAPSQLVGSPHKASTSKKYSVKSKPRKQLSESPSNSSCDVKLESTEEEESDRDRHTDPDYYYTRAAVQLTVDERREIRGLALTGPGNPAFVTVLKRTHLQSKNNFLIIPCNFDADHLQRRPPEVLLFRPSREEKWRVRYYHSSHTRGFNCQRWVRFVRDNRLREGDVCVFELIKGAKRQSNAATMAVHVARRRKKDGRFVTVG</sequence>
<keyword evidence="2" id="KW-1185">Reference proteome</keyword>
<protein>
    <submittedName>
        <fullName evidence="1">Uncharacterized protein</fullName>
    </submittedName>
</protein>
<accession>A0ACD5T7X2</accession>
<organism evidence="1 2">
    <name type="scientific">Avena sativa</name>
    <name type="common">Oat</name>
    <dbReference type="NCBI Taxonomy" id="4498"/>
    <lineage>
        <taxon>Eukaryota</taxon>
        <taxon>Viridiplantae</taxon>
        <taxon>Streptophyta</taxon>
        <taxon>Embryophyta</taxon>
        <taxon>Tracheophyta</taxon>
        <taxon>Spermatophyta</taxon>
        <taxon>Magnoliopsida</taxon>
        <taxon>Liliopsida</taxon>
        <taxon>Poales</taxon>
        <taxon>Poaceae</taxon>
        <taxon>BOP clade</taxon>
        <taxon>Pooideae</taxon>
        <taxon>Poodae</taxon>
        <taxon>Poeae</taxon>
        <taxon>Poeae Chloroplast Group 1 (Aveneae type)</taxon>
        <taxon>Aveninae</taxon>
        <taxon>Avena</taxon>
    </lineage>
</organism>
<dbReference type="Proteomes" id="UP001732700">
    <property type="component" value="Chromosome 1A"/>
</dbReference>
<name>A0ACD5T7X2_AVESA</name>